<organism evidence="2 3">
    <name type="scientific">Chroococcidiopsis cubana SAG 39.79</name>
    <dbReference type="NCBI Taxonomy" id="388085"/>
    <lineage>
        <taxon>Bacteria</taxon>
        <taxon>Bacillati</taxon>
        <taxon>Cyanobacteriota</taxon>
        <taxon>Cyanophyceae</taxon>
        <taxon>Chroococcidiopsidales</taxon>
        <taxon>Chroococcidiopsidaceae</taxon>
        <taxon>Chroococcidiopsis</taxon>
    </lineage>
</organism>
<keyword evidence="3" id="KW-1185">Reference proteome</keyword>
<gene>
    <name evidence="2" type="ORF">DSM107010_01240</name>
</gene>
<dbReference type="AlphaFoldDB" id="A0AB37USX9"/>
<sequence length="266" mass="29046">MTSTKEKKQAPQLLSYGKSIPNSVGVVVVSLTAISSISLVVQLANLGAAMNLNRYTKGMTIVQLQDGTTIPAQPLGPNQYTNNTIKKFVSDSMVKLFNWDGLLQSTENGEVVTKKDEGVNVEVKSKGLVKIPTKARDAAFALSEKHDFRASFLRKLTEYVPPGLFNGNAQVALVPRYFSEPRKIGEDKWEVDAIATLVTFSRRDNAGKGMAFNKTIVVQKIHSPQSPPDTTDLAKTIYSARKSGLEIVEIYDFGLGKPPEKAANTK</sequence>
<protein>
    <submittedName>
        <fullName evidence="2">Uncharacterized protein</fullName>
    </submittedName>
</protein>
<keyword evidence="1" id="KW-0472">Membrane</keyword>
<keyword evidence="1" id="KW-1133">Transmembrane helix</keyword>
<name>A0AB37USX9_9CYAN</name>
<dbReference type="Proteomes" id="UP000282574">
    <property type="component" value="Unassembled WGS sequence"/>
</dbReference>
<evidence type="ECO:0000313" key="3">
    <source>
        <dbReference type="Proteomes" id="UP000282574"/>
    </source>
</evidence>
<proteinExistence type="predicted"/>
<reference evidence="2 3" key="1">
    <citation type="journal article" date="2019" name="Genome Biol. Evol.">
        <title>Day and night: Metabolic profiles and evolutionary relationships of six axenic non-marine cyanobacteria.</title>
        <authorList>
            <person name="Will S.E."/>
            <person name="Henke P."/>
            <person name="Boedeker C."/>
            <person name="Huang S."/>
            <person name="Brinkmann H."/>
            <person name="Rohde M."/>
            <person name="Jarek M."/>
            <person name="Friedl T."/>
            <person name="Seufert S."/>
            <person name="Schumacher M."/>
            <person name="Overmann J."/>
            <person name="Neumann-Schaal M."/>
            <person name="Petersen J."/>
        </authorList>
    </citation>
    <scope>NUCLEOTIDE SEQUENCE [LARGE SCALE GENOMIC DNA]</scope>
    <source>
        <strain evidence="2 3">SAG 39.79</strain>
    </source>
</reference>
<accession>A0AB37USX9</accession>
<comment type="caution">
    <text evidence="2">The sequence shown here is derived from an EMBL/GenBank/DDBJ whole genome shotgun (WGS) entry which is preliminary data.</text>
</comment>
<evidence type="ECO:0000313" key="2">
    <source>
        <dbReference type="EMBL" id="RUT14578.1"/>
    </source>
</evidence>
<dbReference type="EMBL" id="RSCK01000001">
    <property type="protein sequence ID" value="RUT14578.1"/>
    <property type="molecule type" value="Genomic_DNA"/>
</dbReference>
<keyword evidence="1" id="KW-0812">Transmembrane</keyword>
<evidence type="ECO:0000256" key="1">
    <source>
        <dbReference type="SAM" id="Phobius"/>
    </source>
</evidence>
<feature type="transmembrane region" description="Helical" evidence="1">
    <location>
        <begin position="20"/>
        <end position="44"/>
    </location>
</feature>
<dbReference type="RefSeq" id="WP_106167567.1">
    <property type="nucleotide sequence ID" value="NZ_JAVKZF010000005.1"/>
</dbReference>